<protein>
    <submittedName>
        <fullName evidence="1">Uncharacterized protein</fullName>
    </submittedName>
</protein>
<comment type="caution">
    <text evidence="1">The sequence shown here is derived from an EMBL/GenBank/DDBJ whole genome shotgun (WGS) entry which is preliminary data.</text>
</comment>
<sequence length="77" mass="8406">RPPIGKSPIVFSESPVKSRVQLHNSDFCHKPTVHYATRFKNGNPSVGHWWLWSVPSPLINVGGSPTLCGSTSAFSSM</sequence>
<feature type="non-terminal residue" evidence="1">
    <location>
        <position position="1"/>
    </location>
</feature>
<name>A0ABS8Y4A9_DATST</name>
<feature type="non-terminal residue" evidence="1">
    <location>
        <position position="77"/>
    </location>
</feature>
<dbReference type="EMBL" id="JACEIK010020740">
    <property type="protein sequence ID" value="MCE5166261.1"/>
    <property type="molecule type" value="Genomic_DNA"/>
</dbReference>
<reference evidence="1 2" key="1">
    <citation type="journal article" date="2021" name="BMC Genomics">
        <title>Datura genome reveals duplications of psychoactive alkaloid biosynthetic genes and high mutation rate following tissue culture.</title>
        <authorList>
            <person name="Rajewski A."/>
            <person name="Carter-House D."/>
            <person name="Stajich J."/>
            <person name="Litt A."/>
        </authorList>
    </citation>
    <scope>NUCLEOTIDE SEQUENCE [LARGE SCALE GENOMIC DNA]</scope>
    <source>
        <strain evidence="1">AR-01</strain>
    </source>
</reference>
<accession>A0ABS8Y4A9</accession>
<dbReference type="Proteomes" id="UP000823775">
    <property type="component" value="Unassembled WGS sequence"/>
</dbReference>
<gene>
    <name evidence="1" type="ORF">HAX54_016584</name>
</gene>
<proteinExistence type="predicted"/>
<keyword evidence="2" id="KW-1185">Reference proteome</keyword>
<evidence type="ECO:0000313" key="1">
    <source>
        <dbReference type="EMBL" id="MCE5166261.1"/>
    </source>
</evidence>
<organism evidence="1 2">
    <name type="scientific">Datura stramonium</name>
    <name type="common">Jimsonweed</name>
    <name type="synonym">Common thornapple</name>
    <dbReference type="NCBI Taxonomy" id="4076"/>
    <lineage>
        <taxon>Eukaryota</taxon>
        <taxon>Viridiplantae</taxon>
        <taxon>Streptophyta</taxon>
        <taxon>Embryophyta</taxon>
        <taxon>Tracheophyta</taxon>
        <taxon>Spermatophyta</taxon>
        <taxon>Magnoliopsida</taxon>
        <taxon>eudicotyledons</taxon>
        <taxon>Gunneridae</taxon>
        <taxon>Pentapetalae</taxon>
        <taxon>asterids</taxon>
        <taxon>lamiids</taxon>
        <taxon>Solanales</taxon>
        <taxon>Solanaceae</taxon>
        <taxon>Solanoideae</taxon>
        <taxon>Datureae</taxon>
        <taxon>Datura</taxon>
    </lineage>
</organism>
<evidence type="ECO:0000313" key="2">
    <source>
        <dbReference type="Proteomes" id="UP000823775"/>
    </source>
</evidence>